<proteinExistence type="predicted"/>
<dbReference type="PANTHER" id="PTHR43479">
    <property type="entry name" value="ACREF/ENVCD OPERON REPRESSOR-RELATED"/>
    <property type="match status" value="1"/>
</dbReference>
<accession>A0A1I5LYV1</accession>
<dbReference type="Pfam" id="PF13305">
    <property type="entry name" value="TetR_C_33"/>
    <property type="match status" value="1"/>
</dbReference>
<dbReference type="InterPro" id="IPR009057">
    <property type="entry name" value="Homeodomain-like_sf"/>
</dbReference>
<evidence type="ECO:0000256" key="3">
    <source>
        <dbReference type="ARBA" id="ARBA00023163"/>
    </source>
</evidence>
<dbReference type="SUPFAM" id="SSF46689">
    <property type="entry name" value="Homeodomain-like"/>
    <property type="match status" value="1"/>
</dbReference>
<evidence type="ECO:0000259" key="5">
    <source>
        <dbReference type="PROSITE" id="PS50977"/>
    </source>
</evidence>
<dbReference type="InterPro" id="IPR036271">
    <property type="entry name" value="Tet_transcr_reg_TetR-rel_C_sf"/>
</dbReference>
<sequence length="218" mass="25173">MFHLTVLNHLSYVNERPLVMGSKERIIRLKEETRTNILEAACQIVKNEGWQALSMRKIADLIEYTAPIIYEYFANKDAILQELTRRGYCILSQSLELARREHEDPAQQLEAMWLAYWNFAFAEKEFYQLMFGVEVNCCVMQKSCPELETPGMLINSVIREVMKEQNPTDEIIYQKYYTFLSVVHGLVSINIVGNGLSDQINNQILKDAIGGIIRSIKS</sequence>
<evidence type="ECO:0000313" key="6">
    <source>
        <dbReference type="EMBL" id="SFP01931.1"/>
    </source>
</evidence>
<dbReference type="GO" id="GO:0003677">
    <property type="term" value="F:DNA binding"/>
    <property type="evidence" value="ECO:0007669"/>
    <property type="project" value="UniProtKB-UniRule"/>
</dbReference>
<dbReference type="SUPFAM" id="SSF48498">
    <property type="entry name" value="Tetracyclin repressor-like, C-terminal domain"/>
    <property type="match status" value="1"/>
</dbReference>
<dbReference type="InterPro" id="IPR025996">
    <property type="entry name" value="MT1864/Rv1816-like_C"/>
</dbReference>
<keyword evidence="2 4" id="KW-0238">DNA-binding</keyword>
<organism evidence="6 7">
    <name type="scientific">Pseudarcicella hirudinis</name>
    <dbReference type="NCBI Taxonomy" id="1079859"/>
    <lineage>
        <taxon>Bacteria</taxon>
        <taxon>Pseudomonadati</taxon>
        <taxon>Bacteroidota</taxon>
        <taxon>Cytophagia</taxon>
        <taxon>Cytophagales</taxon>
        <taxon>Flectobacillaceae</taxon>
        <taxon>Pseudarcicella</taxon>
    </lineage>
</organism>
<dbReference type="STRING" id="1079859.SAMN04515674_1015"/>
<keyword evidence="3" id="KW-0804">Transcription</keyword>
<name>A0A1I5LYV1_9BACT</name>
<dbReference type="PANTHER" id="PTHR43479:SF11">
    <property type="entry name" value="ACREF_ENVCD OPERON REPRESSOR-RELATED"/>
    <property type="match status" value="1"/>
</dbReference>
<feature type="domain" description="HTH tetR-type" evidence="5">
    <location>
        <begin position="31"/>
        <end position="91"/>
    </location>
</feature>
<keyword evidence="1" id="KW-0805">Transcription regulation</keyword>
<evidence type="ECO:0000313" key="7">
    <source>
        <dbReference type="Proteomes" id="UP000199306"/>
    </source>
</evidence>
<evidence type="ECO:0000256" key="1">
    <source>
        <dbReference type="ARBA" id="ARBA00023015"/>
    </source>
</evidence>
<gene>
    <name evidence="6" type="ORF">SAMN04515674_1015</name>
</gene>
<dbReference type="EMBL" id="FOXH01000001">
    <property type="protein sequence ID" value="SFP01931.1"/>
    <property type="molecule type" value="Genomic_DNA"/>
</dbReference>
<feature type="DNA-binding region" description="H-T-H motif" evidence="4">
    <location>
        <begin position="54"/>
        <end position="73"/>
    </location>
</feature>
<dbReference type="InterPro" id="IPR050624">
    <property type="entry name" value="HTH-type_Tx_Regulator"/>
</dbReference>
<dbReference type="InterPro" id="IPR001647">
    <property type="entry name" value="HTH_TetR"/>
</dbReference>
<reference evidence="6 7" key="1">
    <citation type="submission" date="2016-10" db="EMBL/GenBank/DDBJ databases">
        <authorList>
            <person name="de Groot N.N."/>
        </authorList>
    </citation>
    <scope>NUCLEOTIDE SEQUENCE [LARGE SCALE GENOMIC DNA]</scope>
    <source>
        <strain evidence="7">E92,LMG 26720,CCM 7988</strain>
    </source>
</reference>
<dbReference type="AlphaFoldDB" id="A0A1I5LYV1"/>
<dbReference type="Proteomes" id="UP000199306">
    <property type="component" value="Unassembled WGS sequence"/>
</dbReference>
<keyword evidence="7" id="KW-1185">Reference proteome</keyword>
<evidence type="ECO:0000256" key="4">
    <source>
        <dbReference type="PROSITE-ProRule" id="PRU00335"/>
    </source>
</evidence>
<protein>
    <submittedName>
        <fullName evidence="6">DNA-binding transcriptional regulator, AcrR family</fullName>
    </submittedName>
</protein>
<evidence type="ECO:0000256" key="2">
    <source>
        <dbReference type="ARBA" id="ARBA00023125"/>
    </source>
</evidence>
<dbReference type="Gene3D" id="1.10.357.10">
    <property type="entry name" value="Tetracycline Repressor, domain 2"/>
    <property type="match status" value="1"/>
</dbReference>
<dbReference type="PROSITE" id="PS50977">
    <property type="entry name" value="HTH_TETR_2"/>
    <property type="match status" value="1"/>
</dbReference>
<dbReference type="Pfam" id="PF00440">
    <property type="entry name" value="TetR_N"/>
    <property type="match status" value="1"/>
</dbReference>